<organism evidence="4 5">
    <name type="scientific">Eubacterium ventriosum</name>
    <dbReference type="NCBI Taxonomy" id="39496"/>
    <lineage>
        <taxon>Bacteria</taxon>
        <taxon>Bacillati</taxon>
        <taxon>Bacillota</taxon>
        <taxon>Clostridia</taxon>
        <taxon>Eubacteriales</taxon>
        <taxon>Eubacteriaceae</taxon>
        <taxon>Eubacterium</taxon>
    </lineage>
</organism>
<dbReference type="AlphaFoldDB" id="A0A413T2U8"/>
<dbReference type="GO" id="GO:0008270">
    <property type="term" value="F:zinc ion binding"/>
    <property type="evidence" value="ECO:0007669"/>
    <property type="project" value="InterPro"/>
</dbReference>
<dbReference type="Gene3D" id="3.30.70.2330">
    <property type="match status" value="1"/>
</dbReference>
<dbReference type="EMBL" id="QSFV01000041">
    <property type="protein sequence ID" value="RHA77518.1"/>
    <property type="molecule type" value="Genomic_DNA"/>
</dbReference>
<evidence type="ECO:0000256" key="1">
    <source>
        <dbReference type="ARBA" id="ARBA00022723"/>
    </source>
</evidence>
<keyword evidence="1" id="KW-0479">Metal-binding</keyword>
<keyword evidence="4" id="KW-0238">DNA-binding</keyword>
<dbReference type="Proteomes" id="UP000285740">
    <property type="component" value="Unassembled WGS sequence"/>
</dbReference>
<feature type="domain" description="HIRAN" evidence="3">
    <location>
        <begin position="5"/>
        <end position="64"/>
    </location>
</feature>
<reference evidence="4 5" key="1">
    <citation type="submission" date="2018-08" db="EMBL/GenBank/DDBJ databases">
        <title>A genome reference for cultivated species of the human gut microbiota.</title>
        <authorList>
            <person name="Zou Y."/>
            <person name="Xue W."/>
            <person name="Luo G."/>
        </authorList>
    </citation>
    <scope>NUCLEOTIDE SEQUENCE [LARGE SCALE GENOMIC DNA]</scope>
    <source>
        <strain evidence="4 5">AM42-30</strain>
    </source>
</reference>
<dbReference type="InterPro" id="IPR014905">
    <property type="entry name" value="HIRAN"/>
</dbReference>
<dbReference type="RefSeq" id="WP_022089000.1">
    <property type="nucleotide sequence ID" value="NZ_QSFV01000041.1"/>
</dbReference>
<proteinExistence type="predicted"/>
<dbReference type="Pfam" id="PF08797">
    <property type="entry name" value="HIRAN"/>
    <property type="match status" value="1"/>
</dbReference>
<sequence length="105" mass="11699">MANKIYFTITGTGFFEGDEFFEKDMEVLLEKEPDNKYDHEAILVKMPGIGKVGHVANSCSTVIGESYSAGRIYDKIGDTAVGKVLYKMPRGILCELVKPVDEIKF</sequence>
<dbReference type="GO" id="GO:0003677">
    <property type="term" value="F:DNA binding"/>
    <property type="evidence" value="ECO:0007669"/>
    <property type="project" value="UniProtKB-KW"/>
</dbReference>
<accession>A0A413T2U8</accession>
<name>A0A413T2U8_9FIRM</name>
<evidence type="ECO:0000256" key="2">
    <source>
        <dbReference type="ARBA" id="ARBA00022801"/>
    </source>
</evidence>
<evidence type="ECO:0000313" key="5">
    <source>
        <dbReference type="Proteomes" id="UP000285740"/>
    </source>
</evidence>
<dbReference type="GO" id="GO:0016818">
    <property type="term" value="F:hydrolase activity, acting on acid anhydrides, in phosphorus-containing anhydrides"/>
    <property type="evidence" value="ECO:0007669"/>
    <property type="project" value="InterPro"/>
</dbReference>
<evidence type="ECO:0000313" key="4">
    <source>
        <dbReference type="EMBL" id="RHA77518.1"/>
    </source>
</evidence>
<evidence type="ECO:0000259" key="3">
    <source>
        <dbReference type="Pfam" id="PF08797"/>
    </source>
</evidence>
<keyword evidence="2" id="KW-0378">Hydrolase</keyword>
<protein>
    <submittedName>
        <fullName evidence="4">DNA-binding protein</fullName>
    </submittedName>
</protein>
<gene>
    <name evidence="4" type="ORF">DW918_09695</name>
</gene>
<comment type="caution">
    <text evidence="4">The sequence shown here is derived from an EMBL/GenBank/DDBJ whole genome shotgun (WGS) entry which is preliminary data.</text>
</comment>